<proteinExistence type="predicted"/>
<sequence>MNLPDDKQTQGQVSHQQEQPNSPFHLVTHTDAIQTESAIGGPLQAIADDRPLYGDTLNSPSSNPPQELAVSTTALPSQPDTHLGRSPTYAKPLGYETTHEVPKWRIHVAASPETIALVQAIESQTIQANIERDRRGSIGSLNWENQRQAWRRQHIPYDSSRVASKAFKNNASLREVDESHYDSIYESLLNGRRFSKGVPLSFVISILIHGWRVDGLVPTDWPPPFNGAANSC</sequence>
<evidence type="ECO:0000259" key="2">
    <source>
        <dbReference type="Pfam" id="PF13259"/>
    </source>
</evidence>
<protein>
    <recommendedName>
        <fullName evidence="2">Gag1-like clamp domain-containing protein</fullName>
    </recommendedName>
</protein>
<dbReference type="Pfam" id="PF13259">
    <property type="entry name" value="clamp_Gag1-like"/>
    <property type="match status" value="1"/>
</dbReference>
<accession>A0ABQ8F471</accession>
<keyword evidence="4" id="KW-1185">Reference proteome</keyword>
<evidence type="ECO:0000313" key="4">
    <source>
        <dbReference type="Proteomes" id="UP001648503"/>
    </source>
</evidence>
<comment type="caution">
    <text evidence="3">The sequence shown here is derived from an EMBL/GenBank/DDBJ whole genome shotgun (WGS) entry which is preliminary data.</text>
</comment>
<dbReference type="Proteomes" id="UP001648503">
    <property type="component" value="Unassembled WGS sequence"/>
</dbReference>
<reference evidence="3 4" key="1">
    <citation type="submission" date="2021-02" db="EMBL/GenBank/DDBJ databases">
        <title>Variation within the Batrachochytrium salamandrivorans European outbreak.</title>
        <authorList>
            <person name="Kelly M."/>
            <person name="Pasmans F."/>
            <person name="Shea T.P."/>
            <person name="Munoz J.F."/>
            <person name="Carranza S."/>
            <person name="Cuomo C.A."/>
            <person name="Martel A."/>
        </authorList>
    </citation>
    <scope>NUCLEOTIDE SEQUENCE [LARGE SCALE GENOMIC DNA]</scope>
    <source>
        <strain evidence="3 4">AMFP18/2</strain>
    </source>
</reference>
<feature type="compositionally biased region" description="Polar residues" evidence="1">
    <location>
        <begin position="56"/>
        <end position="80"/>
    </location>
</feature>
<feature type="region of interest" description="Disordered" evidence="1">
    <location>
        <begin position="1"/>
        <end position="93"/>
    </location>
</feature>
<dbReference type="EMBL" id="JAFCIX010000403">
    <property type="protein sequence ID" value="KAH6591592.1"/>
    <property type="molecule type" value="Genomic_DNA"/>
</dbReference>
<name>A0ABQ8F471_9FUNG</name>
<feature type="compositionally biased region" description="Polar residues" evidence="1">
    <location>
        <begin position="9"/>
        <end position="22"/>
    </location>
</feature>
<organism evidence="3 4">
    <name type="scientific">Batrachochytrium salamandrivorans</name>
    <dbReference type="NCBI Taxonomy" id="1357716"/>
    <lineage>
        <taxon>Eukaryota</taxon>
        <taxon>Fungi</taxon>
        <taxon>Fungi incertae sedis</taxon>
        <taxon>Chytridiomycota</taxon>
        <taxon>Chytridiomycota incertae sedis</taxon>
        <taxon>Chytridiomycetes</taxon>
        <taxon>Rhizophydiales</taxon>
        <taxon>Rhizophydiales incertae sedis</taxon>
        <taxon>Batrachochytrium</taxon>
    </lineage>
</organism>
<feature type="domain" description="Gag1-like clamp" evidence="2">
    <location>
        <begin position="126"/>
        <end position="216"/>
    </location>
</feature>
<dbReference type="InterPro" id="IPR025124">
    <property type="entry name" value="Gag1-like_clamp"/>
</dbReference>
<evidence type="ECO:0000313" key="3">
    <source>
        <dbReference type="EMBL" id="KAH6591592.1"/>
    </source>
</evidence>
<gene>
    <name evidence="3" type="ORF">BASA50_008566</name>
</gene>
<evidence type="ECO:0000256" key="1">
    <source>
        <dbReference type="SAM" id="MobiDB-lite"/>
    </source>
</evidence>